<dbReference type="AlphaFoldDB" id="A0A0E0B7N5"/>
<evidence type="ECO:0000313" key="2">
    <source>
        <dbReference type="EnsemblPlants" id="OGLUM10G01840.4"/>
    </source>
</evidence>
<proteinExistence type="predicted"/>
<dbReference type="PANTHER" id="PTHR31264:SF7">
    <property type="entry name" value="F-BOX DOMAIN CONTAINING PROTEIN, EXPRESSED"/>
    <property type="match status" value="1"/>
</dbReference>
<accession>A0A0E0B7N5</accession>
<dbReference type="eggNOG" id="ENOG502R3XV">
    <property type="taxonomic scope" value="Eukaryota"/>
</dbReference>
<dbReference type="Proteomes" id="UP000026961">
    <property type="component" value="Chromosome 10"/>
</dbReference>
<name>A0A0E0B7N5_9ORYZ</name>
<sequence length="812" mass="90002">MACSLLLTILPEELVVEILIRLTDLADLARAASACKPLRRLITSRAFLARLHALHAKPLLGLFLLERDRCGFLPAATAVAAAVARASDFAFSFLPDHAAGWRLRDVRHGLALLSSSSSSSYLSPLGDRGFFPDVVVCDPMRRRHVRVPPIPDDLTAGVRRIAVEHFDYLLAPAGRDGSSFRVVCRPKLPKQCDVTVFVFSSGAAFWRAAVLDACAATEKLFLPQSVHGYVYWRTHSSGTLLMLDTRDMDFFFVNIQTNKCVIGEAEEVGRLAVFNTIVDVGVHKVEILSKAIRGGADEPWRHDRTIPLLPGYKWRTARMAEGYLLLHGIVGNNSWSTPGIQLQHFTLDLKTLKLESLCDSISRGRHHHPQFDFRKTLRMASLLPPRPLLLTVLPQELVVEILIRLDDLADLARAASACRALRRLITSRAFLRRVHALHPRPLLGLLHLEHHGSRCRFLPAEPPHPSAATAAAVARAFDSHSDSSFSFLPGRPGDWRLRDVRHGLAVLSTRHAVTDDGCFSFPDVVVCNPLRRRYARIPPISDDLAAPIRSLAVGVEDFDYLVAPAGREGLSFRVICRPHLPMGCDVTVFVFSSSAVIWCAATLHACAATAQLVSPQYAHGYAYWRLTRSSTSRLLLLDTRDMDFFFVNFEPRSVPWQAIGEAGEVGRLVVFNIAHANHTVELLSRAIRGSADEHWRHDKTIPLLPGYKWRIVKLAEGYLLLQGRILGDGASQFTPGDQLQYFTLDINTFKLERLCASTPQGINASLHRYRFQRLAMRDGSLGMKEVAVSAATAAAGGSMGGVEEEIWELFVG</sequence>
<dbReference type="PROSITE" id="PS50181">
    <property type="entry name" value="FBOX"/>
    <property type="match status" value="1"/>
</dbReference>
<organism evidence="2">
    <name type="scientific">Oryza glumipatula</name>
    <dbReference type="NCBI Taxonomy" id="40148"/>
    <lineage>
        <taxon>Eukaryota</taxon>
        <taxon>Viridiplantae</taxon>
        <taxon>Streptophyta</taxon>
        <taxon>Embryophyta</taxon>
        <taxon>Tracheophyta</taxon>
        <taxon>Spermatophyta</taxon>
        <taxon>Magnoliopsida</taxon>
        <taxon>Liliopsida</taxon>
        <taxon>Poales</taxon>
        <taxon>Poaceae</taxon>
        <taxon>BOP clade</taxon>
        <taxon>Oryzoideae</taxon>
        <taxon>Oryzeae</taxon>
        <taxon>Oryzinae</taxon>
        <taxon>Oryza</taxon>
    </lineage>
</organism>
<dbReference type="Gramene" id="OGLUM10G01840.4">
    <property type="protein sequence ID" value="OGLUM10G01840.4"/>
    <property type="gene ID" value="OGLUM10G01840"/>
</dbReference>
<reference evidence="2" key="1">
    <citation type="submission" date="2015-04" db="UniProtKB">
        <authorList>
            <consortium name="EnsemblPlants"/>
        </authorList>
    </citation>
    <scope>IDENTIFICATION</scope>
</reference>
<protein>
    <recommendedName>
        <fullName evidence="1">F-box domain-containing protein</fullName>
    </recommendedName>
</protein>
<dbReference type="HOGENOM" id="CLU_017797_0_0_1"/>
<evidence type="ECO:0000259" key="1">
    <source>
        <dbReference type="PROSITE" id="PS50181"/>
    </source>
</evidence>
<dbReference type="STRING" id="40148.A0A0E0B7N5"/>
<feature type="domain" description="F-box" evidence="1">
    <location>
        <begin position="387"/>
        <end position="434"/>
    </location>
</feature>
<dbReference type="EnsemblPlants" id="OGLUM10G01840.4">
    <property type="protein sequence ID" value="OGLUM10G01840.4"/>
    <property type="gene ID" value="OGLUM10G01840"/>
</dbReference>
<dbReference type="PANTHER" id="PTHR31264">
    <property type="entry name" value="OS07G0554500 PROTEIN-RELATED"/>
    <property type="match status" value="1"/>
</dbReference>
<dbReference type="InterPro" id="IPR001810">
    <property type="entry name" value="F-box_dom"/>
</dbReference>
<keyword evidence="3" id="KW-1185">Reference proteome</keyword>
<dbReference type="InterPro" id="IPR036047">
    <property type="entry name" value="F-box-like_dom_sf"/>
</dbReference>
<evidence type="ECO:0000313" key="3">
    <source>
        <dbReference type="Proteomes" id="UP000026961"/>
    </source>
</evidence>
<dbReference type="Pfam" id="PF12937">
    <property type="entry name" value="F-box-like"/>
    <property type="match status" value="2"/>
</dbReference>
<reference evidence="2" key="2">
    <citation type="submission" date="2018-05" db="EMBL/GenBank/DDBJ databases">
        <title>OgluRS3 (Oryza glumaepatula Reference Sequence Version 3).</title>
        <authorList>
            <person name="Zhang J."/>
            <person name="Kudrna D."/>
            <person name="Lee S."/>
            <person name="Talag J."/>
            <person name="Welchert J."/>
            <person name="Wing R.A."/>
        </authorList>
    </citation>
    <scope>NUCLEOTIDE SEQUENCE [LARGE SCALE GENOMIC DNA]</scope>
</reference>
<dbReference type="SUPFAM" id="SSF81383">
    <property type="entry name" value="F-box domain"/>
    <property type="match status" value="2"/>
</dbReference>
<dbReference type="SMART" id="SM00256">
    <property type="entry name" value="FBOX"/>
    <property type="match status" value="2"/>
</dbReference>